<dbReference type="Pfam" id="PF07782">
    <property type="entry name" value="DC_STAMP"/>
    <property type="match status" value="1"/>
</dbReference>
<organism evidence="8">
    <name type="scientific">Capitella teleta</name>
    <name type="common">Polychaete worm</name>
    <dbReference type="NCBI Taxonomy" id="283909"/>
    <lineage>
        <taxon>Eukaryota</taxon>
        <taxon>Metazoa</taxon>
        <taxon>Spiralia</taxon>
        <taxon>Lophotrochozoa</taxon>
        <taxon>Annelida</taxon>
        <taxon>Polychaeta</taxon>
        <taxon>Sedentaria</taxon>
        <taxon>Scolecida</taxon>
        <taxon>Capitellidae</taxon>
        <taxon>Capitella</taxon>
    </lineage>
</organism>
<feature type="transmembrane region" description="Helical" evidence="5">
    <location>
        <begin position="569"/>
        <end position="589"/>
    </location>
</feature>
<dbReference type="Proteomes" id="UP000014760">
    <property type="component" value="Unassembled WGS sequence"/>
</dbReference>
<dbReference type="OMA" id="DAVYCEE"/>
<dbReference type="STRING" id="283909.R7THI1"/>
<accession>R7THI1</accession>
<evidence type="ECO:0000256" key="3">
    <source>
        <dbReference type="ARBA" id="ARBA00022989"/>
    </source>
</evidence>
<comment type="subcellular location">
    <subcellularLocation>
        <location evidence="1">Membrane</location>
        <topology evidence="1">Multi-pass membrane protein</topology>
    </subcellularLocation>
</comment>
<evidence type="ECO:0000313" key="9">
    <source>
        <dbReference type="EnsemblMetazoa" id="CapteP146494"/>
    </source>
</evidence>
<dbReference type="EnsemblMetazoa" id="CapteT146494">
    <property type="protein sequence ID" value="CapteP146494"/>
    <property type="gene ID" value="CapteG146494"/>
</dbReference>
<dbReference type="EMBL" id="KB309954">
    <property type="protein sequence ID" value="ELT92902.1"/>
    <property type="molecule type" value="Genomic_DNA"/>
</dbReference>
<dbReference type="GO" id="GO:0016020">
    <property type="term" value="C:membrane"/>
    <property type="evidence" value="ECO:0007669"/>
    <property type="project" value="UniProtKB-SubCell"/>
</dbReference>
<dbReference type="PANTHER" id="PTHR21041">
    <property type="entry name" value="DENDRITIC CELL-SPECIFIC TRANSMEMBRANE PROTEIN"/>
    <property type="match status" value="1"/>
</dbReference>
<feature type="domain" description="Dendritic cell-specific transmembrane protein-like" evidence="6">
    <location>
        <begin position="423"/>
        <end position="613"/>
    </location>
</feature>
<evidence type="ECO:0000259" key="7">
    <source>
        <dbReference type="Pfam" id="PF26037"/>
    </source>
</evidence>
<dbReference type="InterPro" id="IPR051856">
    <property type="entry name" value="CSR-E3_Ligase_Protein"/>
</dbReference>
<keyword evidence="4 5" id="KW-0472">Membrane</keyword>
<reference evidence="9" key="3">
    <citation type="submission" date="2015-06" db="UniProtKB">
        <authorList>
            <consortium name="EnsemblMetazoa"/>
        </authorList>
    </citation>
    <scope>IDENTIFICATION</scope>
</reference>
<name>R7THI1_CAPTE</name>
<keyword evidence="2 5" id="KW-0812">Transmembrane</keyword>
<dbReference type="InterPro" id="IPR012858">
    <property type="entry name" value="DC_STAMP-like"/>
</dbReference>
<evidence type="ECO:0000259" key="6">
    <source>
        <dbReference type="Pfam" id="PF07782"/>
    </source>
</evidence>
<dbReference type="PANTHER" id="PTHR21041:SF9">
    <property type="entry name" value="DENDRITIC CELL-SPECIFIC TRANSMEMBRANE PROTEIN-LIKE DOMAIN-CONTAINING PROTEIN"/>
    <property type="match status" value="1"/>
</dbReference>
<keyword evidence="3 5" id="KW-1133">Transmembrane helix</keyword>
<evidence type="ECO:0000256" key="4">
    <source>
        <dbReference type="ARBA" id="ARBA00023136"/>
    </source>
</evidence>
<evidence type="ECO:0000256" key="5">
    <source>
        <dbReference type="SAM" id="Phobius"/>
    </source>
</evidence>
<dbReference type="OrthoDB" id="5985669at2759"/>
<dbReference type="HOGENOM" id="CLU_341492_0_0_1"/>
<feature type="transmembrane region" description="Helical" evidence="5">
    <location>
        <begin position="398"/>
        <end position="414"/>
    </location>
</feature>
<proteinExistence type="predicted"/>
<dbReference type="Pfam" id="PF26037">
    <property type="entry name" value="zf-RING_DCST1_C"/>
    <property type="match status" value="1"/>
</dbReference>
<dbReference type="EMBL" id="AMQN01013088">
    <property type="status" value="NOT_ANNOTATED_CDS"/>
    <property type="molecule type" value="Genomic_DNA"/>
</dbReference>
<feature type="transmembrane region" description="Helical" evidence="5">
    <location>
        <begin position="478"/>
        <end position="503"/>
    </location>
</feature>
<feature type="transmembrane region" description="Helical" evidence="5">
    <location>
        <begin position="75"/>
        <end position="95"/>
    </location>
</feature>
<keyword evidence="10" id="KW-1185">Reference proteome</keyword>
<reference evidence="10" key="1">
    <citation type="submission" date="2012-12" db="EMBL/GenBank/DDBJ databases">
        <authorList>
            <person name="Hellsten U."/>
            <person name="Grimwood J."/>
            <person name="Chapman J.A."/>
            <person name="Shapiro H."/>
            <person name="Aerts A."/>
            <person name="Otillar R.P."/>
            <person name="Terry A.Y."/>
            <person name="Boore J.L."/>
            <person name="Simakov O."/>
            <person name="Marletaz F."/>
            <person name="Cho S.-J."/>
            <person name="Edsinger-Gonzales E."/>
            <person name="Havlak P."/>
            <person name="Kuo D.-H."/>
            <person name="Larsson T."/>
            <person name="Lv J."/>
            <person name="Arendt D."/>
            <person name="Savage R."/>
            <person name="Osoegawa K."/>
            <person name="de Jong P."/>
            <person name="Lindberg D.R."/>
            <person name="Seaver E.C."/>
            <person name="Weisblat D.A."/>
            <person name="Putnam N.H."/>
            <person name="Grigoriev I.V."/>
            <person name="Rokhsar D.S."/>
        </authorList>
    </citation>
    <scope>NUCLEOTIDE SEQUENCE</scope>
    <source>
        <strain evidence="10">I ESC-2004</strain>
    </source>
</reference>
<evidence type="ECO:0000256" key="1">
    <source>
        <dbReference type="ARBA" id="ARBA00004141"/>
    </source>
</evidence>
<gene>
    <name evidence="8" type="ORF">CAPTEDRAFT_146494</name>
</gene>
<dbReference type="InterPro" id="IPR058842">
    <property type="entry name" value="DCST1_C"/>
</dbReference>
<evidence type="ECO:0000313" key="10">
    <source>
        <dbReference type="Proteomes" id="UP000014760"/>
    </source>
</evidence>
<reference evidence="8 10" key="2">
    <citation type="journal article" date="2013" name="Nature">
        <title>Insights into bilaterian evolution from three spiralian genomes.</title>
        <authorList>
            <person name="Simakov O."/>
            <person name="Marletaz F."/>
            <person name="Cho S.J."/>
            <person name="Edsinger-Gonzales E."/>
            <person name="Havlak P."/>
            <person name="Hellsten U."/>
            <person name="Kuo D.H."/>
            <person name="Larsson T."/>
            <person name="Lv J."/>
            <person name="Arendt D."/>
            <person name="Savage R."/>
            <person name="Osoegawa K."/>
            <person name="de Jong P."/>
            <person name="Grimwood J."/>
            <person name="Chapman J.A."/>
            <person name="Shapiro H."/>
            <person name="Aerts A."/>
            <person name="Otillar R.P."/>
            <person name="Terry A.Y."/>
            <person name="Boore J.L."/>
            <person name="Grigoriev I.V."/>
            <person name="Lindberg D.R."/>
            <person name="Seaver E.C."/>
            <person name="Weisblat D.A."/>
            <person name="Putnam N.H."/>
            <person name="Rokhsar D.S."/>
        </authorList>
    </citation>
    <scope>NUCLEOTIDE SEQUENCE</scope>
    <source>
        <strain evidence="8 10">I ESC-2004</strain>
    </source>
</reference>
<feature type="transmembrane region" description="Helical" evidence="5">
    <location>
        <begin position="101"/>
        <end position="122"/>
    </location>
</feature>
<evidence type="ECO:0000313" key="8">
    <source>
        <dbReference type="EMBL" id="ELT92902.1"/>
    </source>
</evidence>
<evidence type="ECO:0000256" key="2">
    <source>
        <dbReference type="ARBA" id="ARBA00022692"/>
    </source>
</evidence>
<protein>
    <submittedName>
        <fullName evidence="8 9">Uncharacterized protein</fullName>
    </submittedName>
</protein>
<sequence length="734" mass="83587">MTPKERYADIKRTYYKDYRPAVDGTPPTQVVDPGYPPANTRYKPILKNRNQRVGDSKGQHITFREPPSKNKSARLTLSILSGLLFGLVLFCWMFFCLDYPLFVAVVAAGCVGVLLCIIFALSRLCRCTAALLLPSVCTTRGRIAFLILITGFLLEGPVTNVYHNMAEVSRSMACSAEQSYNQTMLLLKPFDAMMVQLNSTIVRLQRSSHEVSTGLAPLDAGLDKVEMDIENGHIQLRGTQKVSKHRLHVHLENNTSCKGEGVGAVIVRMRLSIRPSSTCRTMVDQAYNSCSSGIHSAQEQYICQPLDTTSVCNALNDSRMLCLPSSWAGEAIQDAINMTQNAMHSLRDTLQFRVQYEPYYNTRVNASRVIYEIRRKVQQEFGQRTAYFEEVIALLKKLIPVALILLIYVSYLHIRHYMCRDTYDNVYITAQFRGLDQKRAEVAGDHLLPLKKYERLYLVNTSSCDLSAPEDGLYRTGLCVLMLHLGISFCCFMFDFILFWVLALVRRHGHPEFDFTGRESLDFVVTGEGVIVDLLNIFLRGFHPGHWFGFTANNQACLPAPRSPSLSNLVVIFVLYLALLLSVLLKAYLLRLRNLLTGFFYPEREKARIVHLYNVILNQRARMTHLLHQRAKISHRERALQEQVGFCHQVATRCAPCRPFLYDATRCLVCGSVEDQTFRDCETERCQGVYCFDCFEDLGNICPLCLQGDYSDEEDYEELEDDLQPYCRSSKIYL</sequence>
<feature type="transmembrane region" description="Helical" evidence="5">
    <location>
        <begin position="143"/>
        <end position="162"/>
    </location>
</feature>
<feature type="domain" description="E3 ubiquitin-protein ligase DCST1-like C-terminal" evidence="7">
    <location>
        <begin position="666"/>
        <end position="706"/>
    </location>
</feature>
<dbReference type="AlphaFoldDB" id="R7THI1"/>